<evidence type="ECO:0000313" key="9">
    <source>
        <dbReference type="EMBL" id="PRY95533.1"/>
    </source>
</evidence>
<keyword evidence="4 7" id="KW-0812">Transmembrane</keyword>
<evidence type="ECO:0000256" key="1">
    <source>
        <dbReference type="ARBA" id="ARBA00004651"/>
    </source>
</evidence>
<dbReference type="InterPro" id="IPR000515">
    <property type="entry name" value="MetI-like"/>
</dbReference>
<comment type="caution">
    <text evidence="9">The sequence shown here is derived from an EMBL/GenBank/DDBJ whole genome shotgun (WGS) entry which is preliminary data.</text>
</comment>
<dbReference type="PANTHER" id="PTHR43386">
    <property type="entry name" value="OLIGOPEPTIDE TRANSPORT SYSTEM PERMEASE PROTEIN APPC"/>
    <property type="match status" value="1"/>
</dbReference>
<protein>
    <submittedName>
        <fullName evidence="9">Peptide/nickel transport system permease protein</fullName>
    </submittedName>
</protein>
<feature type="domain" description="ABC transmembrane type-1" evidence="8">
    <location>
        <begin position="134"/>
        <end position="333"/>
    </location>
</feature>
<organism evidence="9 10">
    <name type="scientific">Hasllibacter halocynthiae</name>
    <dbReference type="NCBI Taxonomy" id="595589"/>
    <lineage>
        <taxon>Bacteria</taxon>
        <taxon>Pseudomonadati</taxon>
        <taxon>Pseudomonadota</taxon>
        <taxon>Alphaproteobacteria</taxon>
        <taxon>Rhodobacterales</taxon>
        <taxon>Roseobacteraceae</taxon>
        <taxon>Hasllibacter</taxon>
    </lineage>
</organism>
<dbReference type="OrthoDB" id="9766870at2"/>
<dbReference type="InterPro" id="IPR025966">
    <property type="entry name" value="OppC_N"/>
</dbReference>
<dbReference type="AlphaFoldDB" id="A0A2T0X9D6"/>
<dbReference type="RefSeq" id="WP_106159900.1">
    <property type="nucleotide sequence ID" value="NZ_PVTT01000001.1"/>
</dbReference>
<dbReference type="CDD" id="cd06261">
    <property type="entry name" value="TM_PBP2"/>
    <property type="match status" value="1"/>
</dbReference>
<keyword evidence="6 7" id="KW-0472">Membrane</keyword>
<dbReference type="PROSITE" id="PS50928">
    <property type="entry name" value="ABC_TM1"/>
    <property type="match status" value="1"/>
</dbReference>
<evidence type="ECO:0000256" key="3">
    <source>
        <dbReference type="ARBA" id="ARBA00022475"/>
    </source>
</evidence>
<dbReference type="EMBL" id="PVTT01000001">
    <property type="protein sequence ID" value="PRY95533.1"/>
    <property type="molecule type" value="Genomic_DNA"/>
</dbReference>
<dbReference type="PANTHER" id="PTHR43386:SF23">
    <property type="entry name" value="ABC TRANSPORTER"/>
    <property type="match status" value="1"/>
</dbReference>
<feature type="transmembrane region" description="Helical" evidence="7">
    <location>
        <begin position="174"/>
        <end position="192"/>
    </location>
</feature>
<comment type="similarity">
    <text evidence="7">Belongs to the binding-protein-dependent transport system permease family.</text>
</comment>
<accession>A0A2T0X9D6</accession>
<dbReference type="GO" id="GO:0005886">
    <property type="term" value="C:plasma membrane"/>
    <property type="evidence" value="ECO:0007669"/>
    <property type="project" value="UniProtKB-SubCell"/>
</dbReference>
<dbReference type="Proteomes" id="UP000238801">
    <property type="component" value="Unassembled WGS sequence"/>
</dbReference>
<dbReference type="SUPFAM" id="SSF161098">
    <property type="entry name" value="MetI-like"/>
    <property type="match status" value="1"/>
</dbReference>
<feature type="transmembrane region" description="Helical" evidence="7">
    <location>
        <begin position="49"/>
        <end position="69"/>
    </location>
</feature>
<feature type="transmembrane region" description="Helical" evidence="7">
    <location>
        <begin position="204"/>
        <end position="226"/>
    </location>
</feature>
<keyword evidence="2 7" id="KW-0813">Transport</keyword>
<keyword evidence="3" id="KW-1003">Cell membrane</keyword>
<name>A0A2T0X9D6_9RHOB</name>
<proteinExistence type="inferred from homology"/>
<dbReference type="InterPro" id="IPR035906">
    <property type="entry name" value="MetI-like_sf"/>
</dbReference>
<reference evidence="9 10" key="1">
    <citation type="submission" date="2018-03" db="EMBL/GenBank/DDBJ databases">
        <title>Genomic Encyclopedia of Archaeal and Bacterial Type Strains, Phase II (KMG-II): from individual species to whole genera.</title>
        <authorList>
            <person name="Goeker M."/>
        </authorList>
    </citation>
    <scope>NUCLEOTIDE SEQUENCE [LARGE SCALE GENOMIC DNA]</scope>
    <source>
        <strain evidence="9 10">DSM 29318</strain>
    </source>
</reference>
<dbReference type="Pfam" id="PF00528">
    <property type="entry name" value="BPD_transp_1"/>
    <property type="match status" value="1"/>
</dbReference>
<feature type="transmembrane region" description="Helical" evidence="7">
    <location>
        <begin position="315"/>
        <end position="333"/>
    </location>
</feature>
<feature type="transmembrane region" description="Helical" evidence="7">
    <location>
        <begin position="136"/>
        <end position="162"/>
    </location>
</feature>
<gene>
    <name evidence="9" type="ORF">BCF33_1154</name>
</gene>
<evidence type="ECO:0000259" key="8">
    <source>
        <dbReference type="PROSITE" id="PS50928"/>
    </source>
</evidence>
<evidence type="ECO:0000256" key="6">
    <source>
        <dbReference type="ARBA" id="ARBA00023136"/>
    </source>
</evidence>
<evidence type="ECO:0000256" key="2">
    <source>
        <dbReference type="ARBA" id="ARBA00022448"/>
    </source>
</evidence>
<keyword evidence="5 7" id="KW-1133">Transmembrane helix</keyword>
<evidence type="ECO:0000313" key="10">
    <source>
        <dbReference type="Proteomes" id="UP000238801"/>
    </source>
</evidence>
<dbReference type="Gene3D" id="1.10.3720.10">
    <property type="entry name" value="MetI-like"/>
    <property type="match status" value="1"/>
</dbReference>
<dbReference type="GO" id="GO:0055085">
    <property type="term" value="P:transmembrane transport"/>
    <property type="evidence" value="ECO:0007669"/>
    <property type="project" value="InterPro"/>
</dbReference>
<keyword evidence="10" id="KW-1185">Reference proteome</keyword>
<evidence type="ECO:0000256" key="5">
    <source>
        <dbReference type="ARBA" id="ARBA00022989"/>
    </source>
</evidence>
<sequence length="347" mass="37299">MTDAAGPKPGLAAAGAVTPAEVEPIPLDEPTGSQWRDVWRQFRSHRGAMAGLMVFGVILLAVLIGPWLWPYDPTETDIRARNTRWIFACLALPWGEVGSCFLDPASSGLKASWTHPFGTDQLGRDLLARLMGGGRVSMAVGVAAMALALVLGTAVGVAAGYFRRVDGLLMRFTDLFLALPLLPLLLVAVLLFRDQLNAALGPEYGIFVLIVFGIGITSWMPTARIVRGDVLALKEREFILAARAVGTRDGGMIARHVLPNVLSPIMVSATLGIATAIITESALSFLGLGFPPDFPTWGRLLFDGVDYLQSYPERVVWPGLAISLTVLAVNYIGDGLRDALDPRLRGR</sequence>
<evidence type="ECO:0000256" key="7">
    <source>
        <dbReference type="RuleBase" id="RU363032"/>
    </source>
</evidence>
<comment type="subcellular location">
    <subcellularLocation>
        <location evidence="1 7">Cell membrane</location>
        <topology evidence="1 7">Multi-pass membrane protein</topology>
    </subcellularLocation>
</comment>
<feature type="transmembrane region" description="Helical" evidence="7">
    <location>
        <begin position="265"/>
        <end position="290"/>
    </location>
</feature>
<evidence type="ECO:0000256" key="4">
    <source>
        <dbReference type="ARBA" id="ARBA00022692"/>
    </source>
</evidence>
<dbReference type="Pfam" id="PF12911">
    <property type="entry name" value="OppC_N"/>
    <property type="match status" value="1"/>
</dbReference>
<dbReference type="InterPro" id="IPR050366">
    <property type="entry name" value="BP-dependent_transpt_permease"/>
</dbReference>